<feature type="signal peptide" evidence="1">
    <location>
        <begin position="1"/>
        <end position="23"/>
    </location>
</feature>
<evidence type="ECO:0000256" key="1">
    <source>
        <dbReference type="SAM" id="SignalP"/>
    </source>
</evidence>
<gene>
    <name evidence="2" type="ORF">FUA24_17530</name>
</gene>
<dbReference type="Proteomes" id="UP000323930">
    <property type="component" value="Unassembled WGS sequence"/>
</dbReference>
<reference evidence="2 3" key="1">
    <citation type="submission" date="2019-08" db="EMBL/GenBank/DDBJ databases">
        <title>Seonamhaeicola sediminis sp. nov., isolated from marine sediment.</title>
        <authorList>
            <person name="Cao W.R."/>
        </authorList>
    </citation>
    <scope>NUCLEOTIDE SEQUENCE [LARGE SCALE GENOMIC DNA]</scope>
    <source>
        <strain evidence="2 3">B011</strain>
    </source>
</reference>
<protein>
    <submittedName>
        <fullName evidence="2">Uncharacterized protein</fullName>
    </submittedName>
</protein>
<evidence type="ECO:0000313" key="3">
    <source>
        <dbReference type="Proteomes" id="UP000323930"/>
    </source>
</evidence>
<sequence>MKTTLSILSISILLFSCSSNQSSDNANDTNFYALTVGNSWVYKNYKLNETNVTYEETSVVDSISVVSKQTIKGETFYKVRRFTSGNEANITFCNPNGEHFQFLRDSLGYLINSDGEIKHTYVNYEERLVQENNWGNIYEVLENGTEEINVESGKFNCISSKRYAKDPDNQLLPAEDKYYYADGYGLIYDTQSFVSSDKPSIIRRLDAYNIN</sequence>
<dbReference type="PROSITE" id="PS51257">
    <property type="entry name" value="PROKAR_LIPOPROTEIN"/>
    <property type="match status" value="1"/>
</dbReference>
<dbReference type="OrthoDB" id="9781289at2"/>
<comment type="caution">
    <text evidence="2">The sequence shown here is derived from an EMBL/GenBank/DDBJ whole genome shotgun (WGS) entry which is preliminary data.</text>
</comment>
<organism evidence="2 3">
    <name type="scientific">Seonamhaeicola marinus</name>
    <dbReference type="NCBI Taxonomy" id="1912246"/>
    <lineage>
        <taxon>Bacteria</taxon>
        <taxon>Pseudomonadati</taxon>
        <taxon>Bacteroidota</taxon>
        <taxon>Flavobacteriia</taxon>
        <taxon>Flavobacteriales</taxon>
        <taxon>Flavobacteriaceae</taxon>
    </lineage>
</organism>
<keyword evidence="3" id="KW-1185">Reference proteome</keyword>
<name>A0A5D0HJH4_9FLAO</name>
<dbReference type="AlphaFoldDB" id="A0A5D0HJH4"/>
<accession>A0A5D0HJH4</accession>
<dbReference type="RefSeq" id="WP_148544371.1">
    <property type="nucleotide sequence ID" value="NZ_VSDQ01000718.1"/>
</dbReference>
<evidence type="ECO:0000313" key="2">
    <source>
        <dbReference type="EMBL" id="TYA71385.1"/>
    </source>
</evidence>
<feature type="chain" id="PRO_5022924746" evidence="1">
    <location>
        <begin position="24"/>
        <end position="211"/>
    </location>
</feature>
<dbReference type="EMBL" id="VSDQ01000718">
    <property type="protein sequence ID" value="TYA71385.1"/>
    <property type="molecule type" value="Genomic_DNA"/>
</dbReference>
<keyword evidence="1" id="KW-0732">Signal</keyword>
<proteinExistence type="predicted"/>